<gene>
    <name evidence="2" type="ORF">MGL_3097</name>
</gene>
<dbReference type="VEuPathDB" id="FungiDB:MGL_3097"/>
<feature type="compositionally biased region" description="Pro residues" evidence="1">
    <location>
        <begin position="171"/>
        <end position="212"/>
    </location>
</feature>
<dbReference type="KEGG" id="mgl:MGL_3097"/>
<feature type="compositionally biased region" description="Low complexity" evidence="1">
    <location>
        <begin position="974"/>
        <end position="992"/>
    </location>
</feature>
<dbReference type="OMA" id="QDPNAQW"/>
<keyword evidence="3" id="KW-1185">Reference proteome</keyword>
<evidence type="ECO:0000313" key="2">
    <source>
        <dbReference type="EMBL" id="EDP42339.1"/>
    </source>
</evidence>
<organism evidence="2 3">
    <name type="scientific">Malassezia globosa (strain ATCC MYA-4612 / CBS 7966)</name>
    <name type="common">Dandruff-associated fungus</name>
    <dbReference type="NCBI Taxonomy" id="425265"/>
    <lineage>
        <taxon>Eukaryota</taxon>
        <taxon>Fungi</taxon>
        <taxon>Dikarya</taxon>
        <taxon>Basidiomycota</taxon>
        <taxon>Ustilaginomycotina</taxon>
        <taxon>Malasseziomycetes</taxon>
        <taxon>Malasseziales</taxon>
        <taxon>Malasseziaceae</taxon>
        <taxon>Malassezia</taxon>
    </lineage>
</organism>
<feature type="region of interest" description="Disordered" evidence="1">
    <location>
        <begin position="1"/>
        <end position="95"/>
    </location>
</feature>
<dbReference type="EMBL" id="AAYY01000011">
    <property type="protein sequence ID" value="EDP42339.1"/>
    <property type="molecule type" value="Genomic_DNA"/>
</dbReference>
<feature type="region of interest" description="Disordered" evidence="1">
    <location>
        <begin position="370"/>
        <end position="389"/>
    </location>
</feature>
<comment type="caution">
    <text evidence="2">The sequence shown here is derived from an EMBL/GenBank/DDBJ whole genome shotgun (WGS) entry which is preliminary data.</text>
</comment>
<dbReference type="InParanoid" id="A8Q7R7"/>
<proteinExistence type="predicted"/>
<evidence type="ECO:0000313" key="3">
    <source>
        <dbReference type="Proteomes" id="UP000008837"/>
    </source>
</evidence>
<feature type="region of interest" description="Disordered" evidence="1">
    <location>
        <begin position="1042"/>
        <end position="1075"/>
    </location>
</feature>
<protein>
    <submittedName>
        <fullName evidence="2">Uncharacterized protein</fullName>
    </submittedName>
</protein>
<sequence length="1075" mass="115909">MLAQHVEPLSPNLDAMMSGPPPEQTDTPRRSFRARVSDTIQRARGRSSPSPAPPAHESQHDTPSPSKTRGMGRFLRKSFDIARSSSPSPSRNKDVVYSYTAPAYEVPDLPDWQLYDGTSVPMNLDQLAKENDSLMPPPPSLGYHGAPQDGLNAVSSPVPPAHVHQGSLGVMPPPPPQPQFLPHPPTMIPPQRPMSMPPQLPPQMPPNMPPNMQPSMPWSGHEAGSSYAQEPGMQPPEEPLFGHVAPRSRSARVSLPPTLTASPPPRPSFATPSPAPPALPEESHARSPERPPCPVVPALQVTSSAPEDTAGEVSLVNAYADVTDGGTQDETVIDHRSPKERAGTPSVLGQASSRGSCDLETIELEDNVDTQGRHLGPNDAAMEEQKQQRILSAMEKAPEGAGLTDLMNRVVNPNRQSWLHGLWPRHASGGSEASKPASDRSSSQGGVIFRGADASPSIYSSESMDEMPERASVASPRTDRSASGPGDAPASDLYRAGPGLLRKNTAQSRRSCGSQSSRNSSQPSDDEREAFERRRRSNLQARHILETEKKLGMSTELQQAAWMPPAPMPPPPPAPTSPAPSMQSYRAQSRLSAGPGGTAVLDQVNSQTHEPAQANWQAQWQVHPASQESACADAPTQTPMYEGMRQQGVSEPHMQEDAQPAWQPTQQVYPDAAAQGTLNVQSQEQAYAQWQLQWNVHPEAAPQAPSEPVAQEQAQAAWEAEWQVHPESVQSGATRGPVPNQAQADWYAQWQGHPDAQWQGHPDVQWQGYQDVQWQGHPDAQWQGHPDVQWHRHPDAQWQGHPHVQWQVPPQAHVGVLAAPGMSPNEGVMPTHAAMPHVRRKAPPGSQPSHLPKPASPTPTSTFQRDSMPPPKKSAGAPILPDVVEDDESIIDEQGRRLKPDGFGGLQPVDDQSKEEAAIAPSPTMAPGAEAAAPVASQDTPRAPQVESMRTDFKPQNGRPPSSLSVHTPFVHNASSPRPSSPAVRSSAMPARKSMPASSSNGPPYQIAPELYTTPQSLHNKVGRMTWTPEVAEAAAKYIQTMTNSASRSQIHQHAKPHTGASRSPLPGAPEPLPP</sequence>
<dbReference type="OrthoDB" id="3362023at2759"/>
<name>A8Q7R7_MALGO</name>
<dbReference type="RefSeq" id="XP_001729553.1">
    <property type="nucleotide sequence ID" value="XM_001729501.1"/>
</dbReference>
<feature type="compositionally biased region" description="Low complexity" evidence="1">
    <location>
        <begin position="507"/>
        <end position="523"/>
    </location>
</feature>
<feature type="region of interest" description="Disordered" evidence="1">
    <location>
        <begin position="129"/>
        <end position="297"/>
    </location>
</feature>
<evidence type="ECO:0000256" key="1">
    <source>
        <dbReference type="SAM" id="MobiDB-lite"/>
    </source>
</evidence>
<dbReference type="GeneID" id="5853859"/>
<feature type="compositionally biased region" description="Pro residues" evidence="1">
    <location>
        <begin position="262"/>
        <end position="279"/>
    </location>
</feature>
<feature type="compositionally biased region" description="Basic and acidic residues" evidence="1">
    <location>
        <begin position="332"/>
        <end position="342"/>
    </location>
</feature>
<feature type="region of interest" description="Disordered" evidence="1">
    <location>
        <begin position="837"/>
        <end position="1012"/>
    </location>
</feature>
<feature type="compositionally biased region" description="Pro residues" evidence="1">
    <location>
        <begin position="564"/>
        <end position="578"/>
    </location>
</feature>
<reference evidence="2 3" key="1">
    <citation type="journal article" date="2007" name="Proc. Natl. Acad. Sci. U.S.A.">
        <title>Dandruff-associated Malassezia genomes reveal convergent and divergent virulence traits shared with plant and human fungal pathogens.</title>
        <authorList>
            <person name="Xu J."/>
            <person name="Saunders C.W."/>
            <person name="Hu P."/>
            <person name="Grant R.A."/>
            <person name="Boekhout T."/>
            <person name="Kuramae E.E."/>
            <person name="Kronstad J.W."/>
            <person name="Deangelis Y.M."/>
            <person name="Reeder N.L."/>
            <person name="Johnstone K.R."/>
            <person name="Leland M."/>
            <person name="Fieno A.M."/>
            <person name="Begley W.M."/>
            <person name="Sun Y."/>
            <person name="Lacey M.P."/>
            <person name="Chaudhary T."/>
            <person name="Keough T."/>
            <person name="Chu L."/>
            <person name="Sears R."/>
            <person name="Yuan B."/>
            <person name="Dawson T.L.Jr."/>
        </authorList>
    </citation>
    <scope>NUCLEOTIDE SEQUENCE [LARGE SCALE GENOMIC DNA]</scope>
    <source>
        <strain evidence="3">ATCC MYA-4612 / CBS 7966</strain>
    </source>
</reference>
<dbReference type="AlphaFoldDB" id="A8Q7R7"/>
<feature type="region of interest" description="Disordered" evidence="1">
    <location>
        <begin position="420"/>
        <end position="601"/>
    </location>
</feature>
<accession>A8Q7R7</accession>
<feature type="compositionally biased region" description="Low complexity" evidence="1">
    <location>
        <begin position="923"/>
        <end position="936"/>
    </location>
</feature>
<feature type="region of interest" description="Disordered" evidence="1">
    <location>
        <begin position="325"/>
        <end position="356"/>
    </location>
</feature>
<dbReference type="Proteomes" id="UP000008837">
    <property type="component" value="Unassembled WGS sequence"/>
</dbReference>